<feature type="compositionally biased region" description="Acidic residues" evidence="1">
    <location>
        <begin position="124"/>
        <end position="134"/>
    </location>
</feature>
<gene>
    <name evidence="2" type="ORF">PGLA2088_LOCUS7973</name>
</gene>
<feature type="region of interest" description="Disordered" evidence="1">
    <location>
        <begin position="356"/>
        <end position="381"/>
    </location>
</feature>
<evidence type="ECO:0000256" key="1">
    <source>
        <dbReference type="SAM" id="MobiDB-lite"/>
    </source>
</evidence>
<dbReference type="AlphaFoldDB" id="A0A813IHZ7"/>
<sequence>MEAPELRPPPPTMAPPPPPEASRLKVVGRLKEATLDLGAAHIDAIRAIFTSRVLQTRERLNGLTLTNASTSCEKPGFQAQRTGLRENVRALGLGLLERTEAVLDLLLQLADAEPQREGDRALEDGDDDGDDADNEGDRNLFGWSRMPRSLPVEVPQSLTVQMSRSRTIRVTFVGGVQDTCSSLFQRLHVQEFWHMLRGLHSWAEEKQKQLQDETEVSGSPWVATRAIARQGCEKLLGERLGQILDSRLLELILGRRRAAGQEEDSCTEVIFNSGGADDSGVRIDEASSVFVEELFERRQGQALLRQLDELGELTNLRGRGVRIVVKNSFIELVEEPSPREKRRARSCDAALLAAMDEEEDASSPMWITPPAAEPGLGFGGSSSTSFADTAAFALAGGE</sequence>
<evidence type="ECO:0000313" key="2">
    <source>
        <dbReference type="EMBL" id="CAE8650075.1"/>
    </source>
</evidence>
<organism evidence="2 3">
    <name type="scientific">Polarella glacialis</name>
    <name type="common">Dinoflagellate</name>
    <dbReference type="NCBI Taxonomy" id="89957"/>
    <lineage>
        <taxon>Eukaryota</taxon>
        <taxon>Sar</taxon>
        <taxon>Alveolata</taxon>
        <taxon>Dinophyceae</taxon>
        <taxon>Suessiales</taxon>
        <taxon>Suessiaceae</taxon>
        <taxon>Polarella</taxon>
    </lineage>
</organism>
<dbReference type="Proteomes" id="UP000626109">
    <property type="component" value="Unassembled WGS sequence"/>
</dbReference>
<protein>
    <submittedName>
        <fullName evidence="2">Uncharacterized protein</fullName>
    </submittedName>
</protein>
<accession>A0A813IHZ7</accession>
<reference evidence="2" key="1">
    <citation type="submission" date="2021-02" db="EMBL/GenBank/DDBJ databases">
        <authorList>
            <person name="Dougan E. K."/>
            <person name="Rhodes N."/>
            <person name="Thang M."/>
            <person name="Chan C."/>
        </authorList>
    </citation>
    <scope>NUCLEOTIDE SEQUENCE</scope>
</reference>
<proteinExistence type="predicted"/>
<feature type="region of interest" description="Disordered" evidence="1">
    <location>
        <begin position="114"/>
        <end position="140"/>
    </location>
</feature>
<name>A0A813IHZ7_POLGL</name>
<feature type="non-terminal residue" evidence="2">
    <location>
        <position position="1"/>
    </location>
</feature>
<comment type="caution">
    <text evidence="2">The sequence shown here is derived from an EMBL/GenBank/DDBJ whole genome shotgun (WGS) entry which is preliminary data.</text>
</comment>
<dbReference type="EMBL" id="CAJNNW010008472">
    <property type="protein sequence ID" value="CAE8650075.1"/>
    <property type="molecule type" value="Genomic_DNA"/>
</dbReference>
<evidence type="ECO:0000313" key="3">
    <source>
        <dbReference type="Proteomes" id="UP000626109"/>
    </source>
</evidence>
<feature type="compositionally biased region" description="Basic and acidic residues" evidence="1">
    <location>
        <begin position="114"/>
        <end position="123"/>
    </location>
</feature>